<name>A0A0G4GS02_9ALVE</name>
<gene>
    <name evidence="2" type="ORF">Cvel_5113</name>
</gene>
<evidence type="ECO:0000256" key="1">
    <source>
        <dbReference type="SAM" id="MobiDB-lite"/>
    </source>
</evidence>
<accession>A0A0G4GS02</accession>
<proteinExistence type="predicted"/>
<organism evidence="2">
    <name type="scientific">Chromera velia CCMP2878</name>
    <dbReference type="NCBI Taxonomy" id="1169474"/>
    <lineage>
        <taxon>Eukaryota</taxon>
        <taxon>Sar</taxon>
        <taxon>Alveolata</taxon>
        <taxon>Colpodellida</taxon>
        <taxon>Chromeraceae</taxon>
        <taxon>Chromera</taxon>
    </lineage>
</organism>
<feature type="region of interest" description="Disordered" evidence="1">
    <location>
        <begin position="34"/>
        <end position="66"/>
    </location>
</feature>
<evidence type="ECO:0000313" key="2">
    <source>
        <dbReference type="EMBL" id="CEM33378.1"/>
    </source>
</evidence>
<feature type="compositionally biased region" description="Acidic residues" evidence="1">
    <location>
        <begin position="40"/>
        <end position="49"/>
    </location>
</feature>
<sequence length="66" mass="7211">MAILAADLFYLKHSLSSASVKDGRLVLDLDEHTGLHDFGSSEDEEGGEEGELRRVRESHRGNGRGS</sequence>
<dbReference type="AlphaFoldDB" id="A0A0G4GS02"/>
<dbReference type="VEuPathDB" id="CryptoDB:Cvel_5113"/>
<feature type="compositionally biased region" description="Basic and acidic residues" evidence="1">
    <location>
        <begin position="50"/>
        <end position="60"/>
    </location>
</feature>
<dbReference type="EMBL" id="CDMZ01001491">
    <property type="protein sequence ID" value="CEM33378.1"/>
    <property type="molecule type" value="Genomic_DNA"/>
</dbReference>
<protein>
    <submittedName>
        <fullName evidence="2">Uncharacterized protein</fullName>
    </submittedName>
</protein>
<reference evidence="2" key="1">
    <citation type="submission" date="2014-11" db="EMBL/GenBank/DDBJ databases">
        <authorList>
            <person name="Otto D Thomas"/>
            <person name="Naeem Raeece"/>
        </authorList>
    </citation>
    <scope>NUCLEOTIDE SEQUENCE</scope>
</reference>